<evidence type="ECO:0000256" key="2">
    <source>
        <dbReference type="ARBA" id="ARBA00022771"/>
    </source>
</evidence>
<evidence type="ECO:0000256" key="1">
    <source>
        <dbReference type="ARBA" id="ARBA00022723"/>
    </source>
</evidence>
<feature type="domain" description="BED-type" evidence="5">
    <location>
        <begin position="134"/>
        <end position="162"/>
    </location>
</feature>
<protein>
    <submittedName>
        <fullName evidence="7">BED-type domain-containing protein</fullName>
    </submittedName>
</protein>
<keyword evidence="2" id="KW-0863">Zinc-finger</keyword>
<dbReference type="GO" id="GO:0003677">
    <property type="term" value="F:DNA binding"/>
    <property type="evidence" value="ECO:0007669"/>
    <property type="project" value="InterPro"/>
</dbReference>
<dbReference type="Proteomes" id="UP000887563">
    <property type="component" value="Unplaced"/>
</dbReference>
<feature type="region of interest" description="Disordered" evidence="4">
    <location>
        <begin position="103"/>
        <end position="125"/>
    </location>
</feature>
<dbReference type="GO" id="GO:0008270">
    <property type="term" value="F:zinc ion binding"/>
    <property type="evidence" value="ECO:0007669"/>
    <property type="project" value="UniProtKB-KW"/>
</dbReference>
<evidence type="ECO:0000256" key="4">
    <source>
        <dbReference type="SAM" id="MobiDB-lite"/>
    </source>
</evidence>
<evidence type="ECO:0000313" key="6">
    <source>
        <dbReference type="Proteomes" id="UP000887563"/>
    </source>
</evidence>
<keyword evidence="1" id="KW-0479">Metal-binding</keyword>
<dbReference type="InterPro" id="IPR003656">
    <property type="entry name" value="Znf_BED"/>
</dbReference>
<organism evidence="6 7">
    <name type="scientific">Meloidogyne incognita</name>
    <name type="common">Southern root-knot nematode worm</name>
    <name type="synonym">Oxyuris incognita</name>
    <dbReference type="NCBI Taxonomy" id="6306"/>
    <lineage>
        <taxon>Eukaryota</taxon>
        <taxon>Metazoa</taxon>
        <taxon>Ecdysozoa</taxon>
        <taxon>Nematoda</taxon>
        <taxon>Chromadorea</taxon>
        <taxon>Rhabditida</taxon>
        <taxon>Tylenchina</taxon>
        <taxon>Tylenchomorpha</taxon>
        <taxon>Tylenchoidea</taxon>
        <taxon>Meloidogynidae</taxon>
        <taxon>Meloidogyninae</taxon>
        <taxon>Meloidogyne</taxon>
        <taxon>Meloidogyne incognita group</taxon>
    </lineage>
</organism>
<sequence>MVYSLIRLADSWKSSDIRIRYLNRKFRISCLFSDPNPSTLFCRLVKRLSKISRFYKLKNSLNFVFNPHYQKIWIIYYTDTEIRIRFKTSKTFLSQNENIEKTQQSEQQIENVKTTQRPIQRRPRVGGSSAKTAEVWRFFSERPNGEKAATCSICQKTIKATNSRQANNFLKENKRVAMTINCLILGIFSSFLENRVKIWVW</sequence>
<dbReference type="AlphaFoldDB" id="A0A914NC29"/>
<proteinExistence type="predicted"/>
<evidence type="ECO:0000259" key="5">
    <source>
        <dbReference type="Pfam" id="PF02892"/>
    </source>
</evidence>
<reference evidence="7" key="1">
    <citation type="submission" date="2022-11" db="UniProtKB">
        <authorList>
            <consortium name="WormBaseParasite"/>
        </authorList>
    </citation>
    <scope>IDENTIFICATION</scope>
</reference>
<accession>A0A914NC29</accession>
<keyword evidence="6" id="KW-1185">Reference proteome</keyword>
<feature type="compositionally biased region" description="Polar residues" evidence="4">
    <location>
        <begin position="103"/>
        <end position="118"/>
    </location>
</feature>
<evidence type="ECO:0000256" key="3">
    <source>
        <dbReference type="ARBA" id="ARBA00022833"/>
    </source>
</evidence>
<dbReference type="Pfam" id="PF02892">
    <property type="entry name" value="zf-BED"/>
    <property type="match status" value="1"/>
</dbReference>
<name>A0A914NC29_MELIC</name>
<dbReference type="WBParaSite" id="Minc3s04826g37077">
    <property type="protein sequence ID" value="Minc3s04826g37077"/>
    <property type="gene ID" value="Minc3s04826g37077"/>
</dbReference>
<evidence type="ECO:0000313" key="7">
    <source>
        <dbReference type="WBParaSite" id="Minc3s04826g37077"/>
    </source>
</evidence>
<keyword evidence="3" id="KW-0862">Zinc</keyword>